<dbReference type="STRING" id="399497.BW733_05915"/>
<dbReference type="PANTHER" id="PTHR43223:SF1">
    <property type="entry name" value="ALKYL_ARYL-SULFATASE BDS1"/>
    <property type="match status" value="1"/>
</dbReference>
<accession>A0A1Q2CWJ5</accession>
<dbReference type="AlphaFoldDB" id="A0A1Q2CWJ5"/>
<dbReference type="KEGG" id="tfa:BW733_05915"/>
<dbReference type="Gene3D" id="3.60.15.30">
    <property type="entry name" value="Metallo-beta-lactamase domain"/>
    <property type="match status" value="1"/>
</dbReference>
<sequence>MGSVTLIPPTVIISETGDELIVDGVKMIFQVAPDSEAPAEFHFLLPDFRALCMAENATHVQHNILTIRGALVRDPHAWARYITDANERYCQILWMSLLRQPAGWLGRRGLVRRVCRL</sequence>
<dbReference type="RefSeq" id="WP_237268320.1">
    <property type="nucleotide sequence ID" value="NZ_CP019607.1"/>
</dbReference>
<evidence type="ECO:0000313" key="2">
    <source>
        <dbReference type="Proteomes" id="UP000188235"/>
    </source>
</evidence>
<gene>
    <name evidence="1" type="ORF">BW733_05915</name>
</gene>
<dbReference type="PANTHER" id="PTHR43223">
    <property type="entry name" value="ALKYL/ARYL-SULFATASE"/>
    <property type="match status" value="1"/>
</dbReference>
<dbReference type="EMBL" id="CP019607">
    <property type="protein sequence ID" value="AQP50437.1"/>
    <property type="molecule type" value="Genomic_DNA"/>
</dbReference>
<dbReference type="Proteomes" id="UP000188235">
    <property type="component" value="Chromosome"/>
</dbReference>
<reference evidence="1 2" key="1">
    <citation type="journal article" date="2008" name="Int. J. Syst. Evol. Microbiol.">
        <title>Tessaracoccus flavescens sp. nov., isolated from marine sediment.</title>
        <authorList>
            <person name="Lee D.W."/>
            <person name="Lee S.D."/>
        </authorList>
    </citation>
    <scope>NUCLEOTIDE SEQUENCE [LARGE SCALE GENOMIC DNA]</scope>
    <source>
        <strain evidence="1 2">SST-39T</strain>
    </source>
</reference>
<organism evidence="1 2">
    <name type="scientific">Tessaracoccus flavescens</name>
    <dbReference type="NCBI Taxonomy" id="399497"/>
    <lineage>
        <taxon>Bacteria</taxon>
        <taxon>Bacillati</taxon>
        <taxon>Actinomycetota</taxon>
        <taxon>Actinomycetes</taxon>
        <taxon>Propionibacteriales</taxon>
        <taxon>Propionibacteriaceae</taxon>
        <taxon>Tessaracoccus</taxon>
    </lineage>
</organism>
<keyword evidence="2" id="KW-1185">Reference proteome</keyword>
<dbReference type="GO" id="GO:0018909">
    <property type="term" value="P:dodecyl sulfate metabolic process"/>
    <property type="evidence" value="ECO:0007669"/>
    <property type="project" value="TreeGrafter"/>
</dbReference>
<dbReference type="GO" id="GO:0018741">
    <property type="term" value="F:linear primary-alkylsulfatase activity"/>
    <property type="evidence" value="ECO:0007669"/>
    <property type="project" value="TreeGrafter"/>
</dbReference>
<evidence type="ECO:0000313" key="1">
    <source>
        <dbReference type="EMBL" id="AQP50437.1"/>
    </source>
</evidence>
<protein>
    <submittedName>
        <fullName evidence="1">Uncharacterized protein</fullName>
    </submittedName>
</protein>
<dbReference type="InterPro" id="IPR036866">
    <property type="entry name" value="RibonucZ/Hydroxyglut_hydro"/>
</dbReference>
<name>A0A1Q2CWJ5_9ACTN</name>
<proteinExistence type="predicted"/>
<dbReference type="InterPro" id="IPR052195">
    <property type="entry name" value="Bact_Alkyl/Aryl-Sulfatase"/>
</dbReference>
<dbReference type="SUPFAM" id="SSF56281">
    <property type="entry name" value="Metallo-hydrolase/oxidoreductase"/>
    <property type="match status" value="1"/>
</dbReference>